<organism evidence="1">
    <name type="scientific">Planktothricoides raciborskii GIHE-MW2</name>
    <dbReference type="NCBI Taxonomy" id="2792601"/>
    <lineage>
        <taxon>Bacteria</taxon>
        <taxon>Bacillati</taxon>
        <taxon>Cyanobacteriota</taxon>
        <taxon>Cyanophyceae</taxon>
        <taxon>Oscillatoriophycideae</taxon>
        <taxon>Oscillatoriales</taxon>
        <taxon>Oscillatoriaceae</taxon>
        <taxon>Planktothricoides</taxon>
    </lineage>
</organism>
<dbReference type="PANTHER" id="PTHR36172:SF1">
    <property type="entry name" value="RESOLVASE-RELATED"/>
    <property type="match status" value="1"/>
</dbReference>
<evidence type="ECO:0008006" key="2">
    <source>
        <dbReference type="Google" id="ProtNLM"/>
    </source>
</evidence>
<dbReference type="PANTHER" id="PTHR36172">
    <property type="match status" value="1"/>
</dbReference>
<dbReference type="AlphaFoldDB" id="A0AAU8JF30"/>
<name>A0AAU8JF30_9CYAN</name>
<dbReference type="InterPro" id="IPR051491">
    <property type="entry name" value="Recombinase/Transposase-rel"/>
</dbReference>
<evidence type="ECO:0000313" key="1">
    <source>
        <dbReference type="EMBL" id="XCM37334.1"/>
    </source>
</evidence>
<accession>A0AAU8JF30</accession>
<proteinExistence type="predicted"/>
<gene>
    <name evidence="1" type="ORF">ABWT76_000085</name>
</gene>
<reference evidence="1" key="1">
    <citation type="submission" date="2024-07" db="EMBL/GenBank/DDBJ databases">
        <authorList>
            <person name="Kim Y.J."/>
            <person name="Jeong J.Y."/>
        </authorList>
    </citation>
    <scope>NUCLEOTIDE SEQUENCE</scope>
    <source>
        <strain evidence="1">GIHE-MW2</strain>
    </source>
</reference>
<dbReference type="RefSeq" id="WP_197285417.1">
    <property type="nucleotide sequence ID" value="NZ_CP159837.1"/>
</dbReference>
<protein>
    <recommendedName>
        <fullName evidence="2">Transposase</fullName>
    </recommendedName>
</protein>
<sequence length="109" mass="12792">MNAKRRRSMRKAANRIREKIQNLIDEVHKKAAHYLTNNYGLIFLPRFESSLMVAKSRRKIRSKTVRSMLTWGACAVLGFPQVEQLKYSGFKHPQHLTLDCLEDRRQHLG</sequence>
<dbReference type="EMBL" id="CP159837">
    <property type="protein sequence ID" value="XCM37334.1"/>
    <property type="molecule type" value="Genomic_DNA"/>
</dbReference>